<dbReference type="RefSeq" id="WP_103875397.1">
    <property type="nucleotide sequence ID" value="NZ_FNUY01000016.1"/>
</dbReference>
<dbReference type="SUPFAM" id="SSF55124">
    <property type="entry name" value="Nitrite/Sulfite reductase N-terminal domain-like"/>
    <property type="match status" value="2"/>
</dbReference>
<dbReference type="InterPro" id="IPR045854">
    <property type="entry name" value="NO2/SO3_Rdtase_4Fe4S_sf"/>
</dbReference>
<dbReference type="GO" id="GO:0016491">
    <property type="term" value="F:oxidoreductase activity"/>
    <property type="evidence" value="ECO:0007669"/>
    <property type="project" value="UniProtKB-KW"/>
</dbReference>
<keyword evidence="6" id="KW-0411">Iron-sulfur</keyword>
<keyword evidence="3" id="KW-0479">Metal-binding</keyword>
<dbReference type="InterPro" id="IPR036136">
    <property type="entry name" value="Nit/Sulf_reduc_fer-like_dom_sf"/>
</dbReference>
<dbReference type="GO" id="GO:0051539">
    <property type="term" value="F:4 iron, 4 sulfur cluster binding"/>
    <property type="evidence" value="ECO:0007669"/>
    <property type="project" value="UniProtKB-KW"/>
</dbReference>
<evidence type="ECO:0000256" key="7">
    <source>
        <dbReference type="SAM" id="MobiDB-lite"/>
    </source>
</evidence>
<dbReference type="OrthoDB" id="7459360at2"/>
<feature type="compositionally biased region" description="Basic and acidic residues" evidence="7">
    <location>
        <begin position="118"/>
        <end position="131"/>
    </location>
</feature>
<keyword evidence="4" id="KW-0560">Oxidoreductase</keyword>
<dbReference type="PANTHER" id="PTHR32439">
    <property type="entry name" value="FERREDOXIN--NITRITE REDUCTASE, CHLOROPLASTIC"/>
    <property type="match status" value="1"/>
</dbReference>
<dbReference type="Pfam" id="PF03460">
    <property type="entry name" value="NIR_SIR_ferr"/>
    <property type="match status" value="2"/>
</dbReference>
<evidence type="ECO:0000256" key="2">
    <source>
        <dbReference type="ARBA" id="ARBA00022617"/>
    </source>
</evidence>
<dbReference type="EMBL" id="FNUY01000016">
    <property type="protein sequence ID" value="SEG80505.1"/>
    <property type="molecule type" value="Genomic_DNA"/>
</dbReference>
<dbReference type="GO" id="GO:0046872">
    <property type="term" value="F:metal ion binding"/>
    <property type="evidence" value="ECO:0007669"/>
    <property type="project" value="UniProtKB-KW"/>
</dbReference>
<dbReference type="AlphaFoldDB" id="A0A1H6D6Y0"/>
<feature type="domain" description="Nitrite/Sulfite reductase ferredoxin-like" evidence="8">
    <location>
        <begin position="20"/>
        <end position="85"/>
    </location>
</feature>
<keyword evidence="10" id="KW-1185">Reference proteome</keyword>
<keyword evidence="1" id="KW-0004">4Fe-4S</keyword>
<feature type="region of interest" description="Disordered" evidence="7">
    <location>
        <begin position="95"/>
        <end position="143"/>
    </location>
</feature>
<accession>A0A1H6D6Y0</accession>
<dbReference type="PANTHER" id="PTHR32439:SF9">
    <property type="entry name" value="BLR3264 PROTEIN"/>
    <property type="match status" value="1"/>
</dbReference>
<evidence type="ECO:0000256" key="4">
    <source>
        <dbReference type="ARBA" id="ARBA00023002"/>
    </source>
</evidence>
<dbReference type="SUPFAM" id="SSF56014">
    <property type="entry name" value="Nitrite and sulphite reductase 4Fe-4S domain-like"/>
    <property type="match status" value="1"/>
</dbReference>
<evidence type="ECO:0000256" key="6">
    <source>
        <dbReference type="ARBA" id="ARBA00023014"/>
    </source>
</evidence>
<dbReference type="Gene3D" id="3.90.480.20">
    <property type="match status" value="2"/>
</dbReference>
<evidence type="ECO:0000259" key="8">
    <source>
        <dbReference type="Pfam" id="PF03460"/>
    </source>
</evidence>
<dbReference type="Gene3D" id="3.30.413.10">
    <property type="entry name" value="Sulfite Reductase Hemoprotein, domain 1"/>
    <property type="match status" value="1"/>
</dbReference>
<feature type="domain" description="Nitrite/Sulfite reductase ferredoxin-like" evidence="8">
    <location>
        <begin position="296"/>
        <end position="352"/>
    </location>
</feature>
<dbReference type="Proteomes" id="UP000236743">
    <property type="component" value="Unassembled WGS sequence"/>
</dbReference>
<sequence length="478" mass="49786">MSAPAQDELRRGWCPSTLRPMETGDGWLVRLHPPGARLDPTQMRRIAALARQHGNGLVEISARGNLQIRGVKPQAHPALVASLLAEQLVDEHDGQGPQRLTLVSPLAGDGAGRPLSPHPEERRRRVSKDGPDGSGASGSILRDAISKEMAPQDEGSGERIEPVDAAALAEVIEAVVRGIADLPAKTCVVVDDGGALSLDGFPADIRVQGIAGKVAIGLPGAIWLGPIEADAAADVTARLLAAFAAHHRHALQTIRRLRDLPEDALAALVAASGLPRTHAPAPRPAAKRAGLFTGHGGRFAAIIGLPFGRSDAATLDLLCAMAESFGDGDIRLSPWRGIAFRGLRRSDADALLGLGDELGLITDDDDPRLSVQACAGKPACLRAQTPTMADAALLAQAATKLLAGGLTMHVSGCVKSCAHPGPSALTLVGRDGHYDVVIDGTTRDAAFAELDLCEIMTRLQPGQDIHARLVAAGRVTGP</sequence>
<evidence type="ECO:0000313" key="10">
    <source>
        <dbReference type="Proteomes" id="UP000236743"/>
    </source>
</evidence>
<dbReference type="InterPro" id="IPR051329">
    <property type="entry name" value="NIR_SIR_4Fe-4S"/>
</dbReference>
<evidence type="ECO:0000256" key="5">
    <source>
        <dbReference type="ARBA" id="ARBA00023004"/>
    </source>
</evidence>
<evidence type="ECO:0000256" key="1">
    <source>
        <dbReference type="ARBA" id="ARBA00022485"/>
    </source>
</evidence>
<reference evidence="9 10" key="1">
    <citation type="submission" date="2016-10" db="EMBL/GenBank/DDBJ databases">
        <authorList>
            <person name="de Groot N.N."/>
        </authorList>
    </citation>
    <scope>NUCLEOTIDE SEQUENCE [LARGE SCALE GENOMIC DNA]</scope>
    <source>
        <strain evidence="9 10">DSM 26656</strain>
    </source>
</reference>
<evidence type="ECO:0000313" key="9">
    <source>
        <dbReference type="EMBL" id="SEG80505.1"/>
    </source>
</evidence>
<protein>
    <submittedName>
        <fullName evidence="9">Precorrin-3B synthase</fullName>
    </submittedName>
</protein>
<proteinExistence type="predicted"/>
<name>A0A1H6D6Y0_9HYPH</name>
<keyword evidence="2" id="KW-0349">Heme</keyword>
<gene>
    <name evidence="9" type="ORF">SAMN04488115_11664</name>
</gene>
<organism evidence="9 10">
    <name type="scientific">Bosea lathyri</name>
    <dbReference type="NCBI Taxonomy" id="1036778"/>
    <lineage>
        <taxon>Bacteria</taxon>
        <taxon>Pseudomonadati</taxon>
        <taxon>Pseudomonadota</taxon>
        <taxon>Alphaproteobacteria</taxon>
        <taxon>Hyphomicrobiales</taxon>
        <taxon>Boseaceae</taxon>
        <taxon>Bosea</taxon>
    </lineage>
</organism>
<evidence type="ECO:0000256" key="3">
    <source>
        <dbReference type="ARBA" id="ARBA00022723"/>
    </source>
</evidence>
<dbReference type="InterPro" id="IPR005117">
    <property type="entry name" value="NiRdtase/SiRdtase_haem-b_fer"/>
</dbReference>
<keyword evidence="5" id="KW-0408">Iron</keyword>